<proteinExistence type="predicted"/>
<dbReference type="GO" id="GO:0036374">
    <property type="term" value="F:glutathione hydrolase activity"/>
    <property type="evidence" value="ECO:0007669"/>
    <property type="project" value="InterPro"/>
</dbReference>
<evidence type="ECO:0000256" key="4">
    <source>
        <dbReference type="ARBA" id="ARBA00023180"/>
    </source>
</evidence>
<dbReference type="GO" id="GO:0006751">
    <property type="term" value="P:glutathione catabolic process"/>
    <property type="evidence" value="ECO:0007669"/>
    <property type="project" value="InterPro"/>
</dbReference>
<evidence type="ECO:0000256" key="5">
    <source>
        <dbReference type="ARBA" id="ARBA00023315"/>
    </source>
</evidence>
<dbReference type="InterPro" id="IPR043137">
    <property type="entry name" value="GGT_ssub_C"/>
</dbReference>
<evidence type="ECO:0000256" key="6">
    <source>
        <dbReference type="PIRSR" id="PIRSR600101-1"/>
    </source>
</evidence>
<feature type="binding site" evidence="7">
    <location>
        <begin position="470"/>
        <end position="472"/>
    </location>
    <ligand>
        <name>L-glutamate</name>
        <dbReference type="ChEBI" id="CHEBI:29985"/>
    </ligand>
</feature>
<keyword evidence="3" id="KW-0378">Hydrolase</keyword>
<dbReference type="GO" id="GO:0006508">
    <property type="term" value="P:proteolysis"/>
    <property type="evidence" value="ECO:0007669"/>
    <property type="project" value="UniProtKB-KW"/>
</dbReference>
<evidence type="ECO:0000256" key="2">
    <source>
        <dbReference type="ARBA" id="ARBA00022679"/>
    </source>
</evidence>
<feature type="active site" description="Nucleophile" evidence="6">
    <location>
        <position position="452"/>
    </location>
</feature>
<feature type="binding site" evidence="7">
    <location>
        <position position="169"/>
    </location>
    <ligand>
        <name>L-glutamate</name>
        <dbReference type="ChEBI" id="CHEBI:29985"/>
    </ligand>
</feature>
<feature type="binding site" evidence="7">
    <location>
        <begin position="522"/>
        <end position="523"/>
    </location>
    <ligand>
        <name>L-glutamate</name>
        <dbReference type="ChEBI" id="CHEBI:29985"/>
    </ligand>
</feature>
<keyword evidence="2" id="KW-0808">Transferase</keyword>
<feature type="transmembrane region" description="Helical" evidence="8">
    <location>
        <begin position="45"/>
        <end position="69"/>
    </location>
</feature>
<protein>
    <submittedName>
        <fullName evidence="10">Gamma-glutamyl transpeptidase</fullName>
    </submittedName>
</protein>
<accession>A0A915C4S0</accession>
<dbReference type="InterPro" id="IPR043138">
    <property type="entry name" value="GGT_lsub"/>
</dbReference>
<keyword evidence="5" id="KW-0012">Acyltransferase</keyword>
<dbReference type="InterPro" id="IPR029055">
    <property type="entry name" value="Ntn_hydrolases_N"/>
</dbReference>
<keyword evidence="9" id="KW-1185">Reference proteome</keyword>
<dbReference type="InterPro" id="IPR000101">
    <property type="entry name" value="GGT_peptidase"/>
</dbReference>
<evidence type="ECO:0000313" key="9">
    <source>
        <dbReference type="Proteomes" id="UP000887569"/>
    </source>
</evidence>
<feature type="binding site" evidence="7">
    <location>
        <position position="494"/>
    </location>
    <ligand>
        <name>L-glutamate</name>
        <dbReference type="ChEBI" id="CHEBI:29985"/>
    </ligand>
</feature>
<dbReference type="PRINTS" id="PR01210">
    <property type="entry name" value="GGTRANSPTASE"/>
</dbReference>
<evidence type="ECO:0000256" key="1">
    <source>
        <dbReference type="ARBA" id="ARBA00022670"/>
    </source>
</evidence>
<dbReference type="WBParaSite" id="PgR085_g012_t03">
    <property type="protein sequence ID" value="PgR085_g012_t03"/>
    <property type="gene ID" value="PgR085_g012"/>
</dbReference>
<evidence type="ECO:0000313" key="10">
    <source>
        <dbReference type="WBParaSite" id="PgR085_g012_t03"/>
    </source>
</evidence>
<keyword evidence="4" id="KW-0325">Glycoprotein</keyword>
<keyword evidence="8" id="KW-0812">Transmembrane</keyword>
<dbReference type="Proteomes" id="UP000887569">
    <property type="component" value="Unplaced"/>
</dbReference>
<dbReference type="GO" id="GO:0016746">
    <property type="term" value="F:acyltransferase activity"/>
    <property type="evidence" value="ECO:0007669"/>
    <property type="project" value="UniProtKB-KW"/>
</dbReference>
<name>A0A915C4S0_PARUN</name>
<dbReference type="Gene3D" id="3.60.20.40">
    <property type="match status" value="1"/>
</dbReference>
<dbReference type="GO" id="GO:0005886">
    <property type="term" value="C:plasma membrane"/>
    <property type="evidence" value="ECO:0007669"/>
    <property type="project" value="TreeGrafter"/>
</dbReference>
<evidence type="ECO:0000256" key="3">
    <source>
        <dbReference type="ARBA" id="ARBA00022801"/>
    </source>
</evidence>
<dbReference type="Gene3D" id="1.10.246.130">
    <property type="match status" value="1"/>
</dbReference>
<dbReference type="SUPFAM" id="SSF56235">
    <property type="entry name" value="N-terminal nucleophile aminohydrolases (Ntn hydrolases)"/>
    <property type="match status" value="1"/>
</dbReference>
<keyword evidence="1" id="KW-0645">Protease</keyword>
<evidence type="ECO:0000256" key="8">
    <source>
        <dbReference type="SAM" id="Phobius"/>
    </source>
</evidence>
<evidence type="ECO:0000256" key="7">
    <source>
        <dbReference type="PIRSR" id="PIRSR600101-2"/>
    </source>
</evidence>
<keyword evidence="8" id="KW-0472">Membrane</keyword>
<dbReference type="AlphaFoldDB" id="A0A915C4S0"/>
<dbReference type="FunFam" id="1.10.246.130:FF:000005">
    <property type="entry name" value="Gamma-glutamyltranspeptidase 1, putative"/>
    <property type="match status" value="1"/>
</dbReference>
<dbReference type="PANTHER" id="PTHR11686:SF17">
    <property type="entry name" value="GAMMA-GLUTAMYLTRANSPEPTIDASE 1"/>
    <property type="match status" value="1"/>
</dbReference>
<feature type="binding site" evidence="7">
    <location>
        <position position="546"/>
    </location>
    <ligand>
        <name>L-glutamate</name>
        <dbReference type="ChEBI" id="CHEBI:29985"/>
    </ligand>
</feature>
<keyword evidence="8" id="KW-1133">Transmembrane helix</keyword>
<dbReference type="Pfam" id="PF01019">
    <property type="entry name" value="G_glu_transpept"/>
    <property type="match status" value="1"/>
</dbReference>
<dbReference type="PANTHER" id="PTHR11686">
    <property type="entry name" value="GAMMA GLUTAMYL TRANSPEPTIDASE"/>
    <property type="match status" value="1"/>
</dbReference>
<dbReference type="FunFam" id="3.60.20.40:FF:000006">
    <property type="entry name" value="Protein CBG05566"/>
    <property type="match status" value="1"/>
</dbReference>
<organism evidence="9 10">
    <name type="scientific">Parascaris univalens</name>
    <name type="common">Nematode worm</name>
    <dbReference type="NCBI Taxonomy" id="6257"/>
    <lineage>
        <taxon>Eukaryota</taxon>
        <taxon>Metazoa</taxon>
        <taxon>Ecdysozoa</taxon>
        <taxon>Nematoda</taxon>
        <taxon>Chromadorea</taxon>
        <taxon>Rhabditida</taxon>
        <taxon>Spirurina</taxon>
        <taxon>Ascaridomorpha</taxon>
        <taxon>Ascaridoidea</taxon>
        <taxon>Ascarididae</taxon>
        <taxon>Parascaris</taxon>
    </lineage>
</organism>
<reference evidence="10" key="1">
    <citation type="submission" date="2022-11" db="UniProtKB">
        <authorList>
            <consortium name="WormBaseParasite"/>
        </authorList>
    </citation>
    <scope>IDENTIFICATION</scope>
</reference>
<sequence length="645" mass="71859">VQCTSRHRYPIFSMTISIVLSENALKTDGSIQRQHQNKEDRRARYLVNLITAGAVMAITALALFVFVLWPQTIRSSNNDLKEREDEYKWPPPSYSYMGKYTHAVVTCDHGLCSEIGRNILLRGGNAVDATIASLFCLGVTNPQSSGIGGGFILALYNRTTQRCTVIDARETAPQNAYRDMYLNDEFGSKYGFRAIATPGEIAGYWLAYKRFGSGRISWANLVKPAIDLCRNGVPVSEYLGYVLSVKEKHFRTLPSMQGWINNVTNKVFVAGDIIKRPQLANTLERLANSSDPEALFYRGDMADTIIDEIQANGGILTKEDLAKFKPSLNDKPLINDHFSGDLAMCGPPPPSSFSVTQLIISVMARFYGPRSDKALLYRSPLFYHRLIEAEKFAYAQRTLLGDEKFVKKAKDLAENMTTKEYTEWIFERMKDTAQPSEYYGGISEAQKEDHGTSHVCALDAEGNGVSATSTVNRWFGAVVQSNKLGIIWNDEMDDFSSPGMENGFGFAPSQTNFIEPGKKPMSSMSPMLIYNRKSGKLKMVIGASGGSKIISAMAKPIVRTLFFNETIKEAIDAPTLHNQFTPDITQLEGDAPEELIDDLKRIFNQKFKPTNGFEGIVQGIFIDDNGDIYANGDFRRKTDMHPGGY</sequence>